<comment type="caution">
    <text evidence="1">The sequence shown here is derived from an EMBL/GenBank/DDBJ whole genome shotgun (WGS) entry which is preliminary data.</text>
</comment>
<evidence type="ECO:0000313" key="2">
    <source>
        <dbReference type="Proteomes" id="UP001153148"/>
    </source>
</evidence>
<organism evidence="1 2">
    <name type="scientific">Timema podura</name>
    <name type="common">Walking stick</name>
    <dbReference type="NCBI Taxonomy" id="61482"/>
    <lineage>
        <taxon>Eukaryota</taxon>
        <taxon>Metazoa</taxon>
        <taxon>Ecdysozoa</taxon>
        <taxon>Arthropoda</taxon>
        <taxon>Hexapoda</taxon>
        <taxon>Insecta</taxon>
        <taxon>Pterygota</taxon>
        <taxon>Neoptera</taxon>
        <taxon>Polyneoptera</taxon>
        <taxon>Phasmatodea</taxon>
        <taxon>Timematodea</taxon>
        <taxon>Timematoidea</taxon>
        <taxon>Timematidae</taxon>
        <taxon>Timema</taxon>
    </lineage>
</organism>
<gene>
    <name evidence="1" type="ORF">TPAB3V08_LOCUS13301</name>
</gene>
<feature type="non-terminal residue" evidence="1">
    <location>
        <position position="1"/>
    </location>
</feature>
<sequence length="120" mass="13469">DLLLCSQAFAQRPHQYLSVTRVQYAALPRTSCLQDLFYCVWAALGTTGLNAITHGRLHSSREKRCIPDADPLLPTGGDLTCLIGEQGWNQGQDLFLQFQHNNQLSFPLIYNYLASTEDQV</sequence>
<dbReference type="EMBL" id="CAJPIN010053326">
    <property type="protein sequence ID" value="CAG2066358.1"/>
    <property type="molecule type" value="Genomic_DNA"/>
</dbReference>
<dbReference type="Proteomes" id="UP001153148">
    <property type="component" value="Unassembled WGS sequence"/>
</dbReference>
<accession>A0ABN7PJF7</accession>
<evidence type="ECO:0000313" key="1">
    <source>
        <dbReference type="EMBL" id="CAG2066358.1"/>
    </source>
</evidence>
<protein>
    <submittedName>
        <fullName evidence="1">Uncharacterized protein</fullName>
    </submittedName>
</protein>
<keyword evidence="2" id="KW-1185">Reference proteome</keyword>
<proteinExistence type="predicted"/>
<name>A0ABN7PJF7_TIMPD</name>
<reference evidence="1" key="1">
    <citation type="submission" date="2021-03" db="EMBL/GenBank/DDBJ databases">
        <authorList>
            <person name="Tran Van P."/>
        </authorList>
    </citation>
    <scope>NUCLEOTIDE SEQUENCE</scope>
</reference>